<keyword evidence="5" id="KW-0472">Membrane</keyword>
<sequence>MTRFLQKTVQLLANILPDPAQQAHQNHPYGASLQGSMFMPAAGTLAAHALLRGMPHPRMNSAVAVAIAPLALIIALSAPAHAAGQNGKTKPLPAATYTAEQAERGAETYKETCALCHGPALAGAFDTPPLTGRFVANWSGVPLRHLFDYIRHAMPLSAPGALSDEENADILAFLLRENGVAASKTPLPSKADALERVAFPHIDPTKNTAPVPK</sequence>
<evidence type="ECO:0000259" key="6">
    <source>
        <dbReference type="PROSITE" id="PS51007"/>
    </source>
</evidence>
<name>A0A0D6NKD7_9PROT</name>
<dbReference type="PROSITE" id="PS51007">
    <property type="entry name" value="CYTC"/>
    <property type="match status" value="1"/>
</dbReference>
<dbReference type="STRING" id="1231341.Abor_015_008"/>
<accession>A0A0D6NKD7</accession>
<dbReference type="PANTHER" id="PTHR35008:SF8">
    <property type="entry name" value="ALCOHOL DEHYDROGENASE CYTOCHROME C SUBUNIT"/>
    <property type="match status" value="1"/>
</dbReference>
<dbReference type="GO" id="GO:0046872">
    <property type="term" value="F:metal ion binding"/>
    <property type="evidence" value="ECO:0007669"/>
    <property type="project" value="UniProtKB-KW"/>
</dbReference>
<dbReference type="Proteomes" id="UP000032670">
    <property type="component" value="Unassembled WGS sequence"/>
</dbReference>
<accession>A0A6N3SXU1</accession>
<dbReference type="GO" id="GO:0020037">
    <property type="term" value="F:heme binding"/>
    <property type="evidence" value="ECO:0007669"/>
    <property type="project" value="InterPro"/>
</dbReference>
<dbReference type="InterPro" id="IPR051459">
    <property type="entry name" value="Cytochrome_c-type_DH"/>
</dbReference>
<organism evidence="7 8">
    <name type="scientific">Acetobacter orientalis</name>
    <dbReference type="NCBI Taxonomy" id="146474"/>
    <lineage>
        <taxon>Bacteria</taxon>
        <taxon>Pseudomonadati</taxon>
        <taxon>Pseudomonadota</taxon>
        <taxon>Alphaproteobacteria</taxon>
        <taxon>Acetobacterales</taxon>
        <taxon>Acetobacteraceae</taxon>
        <taxon>Acetobacter</taxon>
    </lineage>
</organism>
<keyword evidence="2 4" id="KW-0479">Metal-binding</keyword>
<protein>
    <submittedName>
        <fullName evidence="7">Cytochrome c</fullName>
    </submittedName>
</protein>
<dbReference type="EMBL" id="BAMX01000015">
    <property type="protein sequence ID" value="GAN66085.1"/>
    <property type="molecule type" value="Genomic_DNA"/>
</dbReference>
<dbReference type="RefSeq" id="WP_244877877.1">
    <property type="nucleotide sequence ID" value="NZ_BAMX01000015.1"/>
</dbReference>
<evidence type="ECO:0000256" key="1">
    <source>
        <dbReference type="ARBA" id="ARBA00022617"/>
    </source>
</evidence>
<evidence type="ECO:0000256" key="4">
    <source>
        <dbReference type="PROSITE-ProRule" id="PRU00433"/>
    </source>
</evidence>
<evidence type="ECO:0000256" key="3">
    <source>
        <dbReference type="ARBA" id="ARBA00023004"/>
    </source>
</evidence>
<dbReference type="PANTHER" id="PTHR35008">
    <property type="entry name" value="BLL4482 PROTEIN-RELATED"/>
    <property type="match status" value="1"/>
</dbReference>
<reference evidence="7 8" key="1">
    <citation type="submission" date="2012-11" db="EMBL/GenBank/DDBJ databases">
        <title>Whole genome sequence of Acetobacter orientalis 21F-2.</title>
        <authorList>
            <person name="Azuma Y."/>
            <person name="Higashiura N."/>
            <person name="Hirakawa H."/>
            <person name="Matsushita K."/>
        </authorList>
    </citation>
    <scope>NUCLEOTIDE SEQUENCE [LARGE SCALE GENOMIC DNA]</scope>
    <source>
        <strain evidence="7 8">21F-2</strain>
    </source>
</reference>
<feature type="domain" description="Cytochrome c" evidence="6">
    <location>
        <begin position="100"/>
        <end position="178"/>
    </location>
</feature>
<feature type="transmembrane region" description="Helical" evidence="5">
    <location>
        <begin position="63"/>
        <end position="82"/>
    </location>
</feature>
<dbReference type="InterPro" id="IPR036909">
    <property type="entry name" value="Cyt_c-like_dom_sf"/>
</dbReference>
<keyword evidence="1 4" id="KW-0349">Heme</keyword>
<evidence type="ECO:0000313" key="8">
    <source>
        <dbReference type="Proteomes" id="UP000032670"/>
    </source>
</evidence>
<keyword evidence="8" id="KW-1185">Reference proteome</keyword>
<dbReference type="SUPFAM" id="SSF46626">
    <property type="entry name" value="Cytochrome c"/>
    <property type="match status" value="1"/>
</dbReference>
<keyword evidence="5" id="KW-0812">Transmembrane</keyword>
<dbReference type="Pfam" id="PF13442">
    <property type="entry name" value="Cytochrome_CBB3"/>
    <property type="match status" value="1"/>
</dbReference>
<dbReference type="InterPro" id="IPR009056">
    <property type="entry name" value="Cyt_c-like_dom"/>
</dbReference>
<dbReference type="GO" id="GO:0009055">
    <property type="term" value="F:electron transfer activity"/>
    <property type="evidence" value="ECO:0007669"/>
    <property type="project" value="InterPro"/>
</dbReference>
<dbReference type="Gene3D" id="1.10.760.10">
    <property type="entry name" value="Cytochrome c-like domain"/>
    <property type="match status" value="1"/>
</dbReference>
<dbReference type="GeneID" id="76204238"/>
<proteinExistence type="predicted"/>
<keyword evidence="3 4" id="KW-0408">Iron</keyword>
<gene>
    <name evidence="7" type="ORF">Abor_015_008</name>
</gene>
<evidence type="ECO:0000256" key="2">
    <source>
        <dbReference type="ARBA" id="ARBA00022723"/>
    </source>
</evidence>
<dbReference type="AlphaFoldDB" id="A0A0D6NKD7"/>
<evidence type="ECO:0000313" key="7">
    <source>
        <dbReference type="EMBL" id="GAN66085.1"/>
    </source>
</evidence>
<evidence type="ECO:0000256" key="5">
    <source>
        <dbReference type="SAM" id="Phobius"/>
    </source>
</evidence>
<comment type="caution">
    <text evidence="7">The sequence shown here is derived from an EMBL/GenBank/DDBJ whole genome shotgun (WGS) entry which is preliminary data.</text>
</comment>
<keyword evidence="5" id="KW-1133">Transmembrane helix</keyword>